<dbReference type="Proteomes" id="UP000702209">
    <property type="component" value="Unassembled WGS sequence"/>
</dbReference>
<evidence type="ECO:0000313" key="3">
    <source>
        <dbReference type="Proteomes" id="UP000702209"/>
    </source>
</evidence>
<comment type="caution">
    <text evidence="2">The sequence shown here is derived from an EMBL/GenBank/DDBJ whole genome shotgun (WGS) entry which is preliminary data.</text>
</comment>
<feature type="domain" description="DUF6973" evidence="1">
    <location>
        <begin position="18"/>
        <end position="127"/>
    </location>
</feature>
<dbReference type="RefSeq" id="WP_195130086.1">
    <property type="nucleotide sequence ID" value="NZ_JADLQX010000009.1"/>
</dbReference>
<gene>
    <name evidence="2" type="ORF">IU459_14795</name>
</gene>
<name>A0ABS0CQ90_9NOCA</name>
<keyword evidence="3" id="KW-1185">Reference proteome</keyword>
<accession>A0ABS0CQ90</accession>
<dbReference type="InterPro" id="IPR054246">
    <property type="entry name" value="DUF6973"/>
</dbReference>
<proteinExistence type="predicted"/>
<sequence>MSEAGMLDRLSLGDKLRFFEIQQDAKRTCEALYPDSYIGEDGKKTVDTQANHADAFRHTYWNARMTEEFGEQWTKEYASKHEGRADNAAVREAMDLHNNELGRKIAMENPGASRAELRDLVKDAVDRGDAVFIDQNQQLNWTIKVSPDQDVDSDAYDANRKCCAFRVPPHPTTNHRPNSRHYYLSRCGKDLASPR</sequence>
<reference evidence="2 3" key="1">
    <citation type="submission" date="2020-10" db="EMBL/GenBank/DDBJ databases">
        <title>Identification of Nocardia species via Next-generation sequencing and recognition of intraspecies genetic diversity.</title>
        <authorList>
            <person name="Li P."/>
            <person name="Li P."/>
            <person name="Lu B."/>
        </authorList>
    </citation>
    <scope>NUCLEOTIDE SEQUENCE [LARGE SCALE GENOMIC DNA]</scope>
    <source>
        <strain evidence="2 3">BJ06-0157</strain>
    </source>
</reference>
<dbReference type="EMBL" id="JADLQX010000009">
    <property type="protein sequence ID" value="MBF6298801.1"/>
    <property type="molecule type" value="Genomic_DNA"/>
</dbReference>
<dbReference type="Pfam" id="PF22322">
    <property type="entry name" value="DUF6973"/>
    <property type="match status" value="1"/>
</dbReference>
<protein>
    <recommendedName>
        <fullName evidence="1">DUF6973 domain-containing protein</fullName>
    </recommendedName>
</protein>
<evidence type="ECO:0000313" key="2">
    <source>
        <dbReference type="EMBL" id="MBF6298801.1"/>
    </source>
</evidence>
<organism evidence="2 3">
    <name type="scientific">Nocardia amamiensis</name>
    <dbReference type="NCBI Taxonomy" id="404578"/>
    <lineage>
        <taxon>Bacteria</taxon>
        <taxon>Bacillati</taxon>
        <taxon>Actinomycetota</taxon>
        <taxon>Actinomycetes</taxon>
        <taxon>Mycobacteriales</taxon>
        <taxon>Nocardiaceae</taxon>
        <taxon>Nocardia</taxon>
    </lineage>
</organism>
<evidence type="ECO:0000259" key="1">
    <source>
        <dbReference type="Pfam" id="PF22322"/>
    </source>
</evidence>